<dbReference type="SUPFAM" id="SSF52096">
    <property type="entry name" value="ClpP/crotonase"/>
    <property type="match status" value="1"/>
</dbReference>
<dbReference type="GO" id="GO:0051117">
    <property type="term" value="F:ATPase binding"/>
    <property type="evidence" value="ECO:0007669"/>
    <property type="project" value="TreeGrafter"/>
</dbReference>
<reference evidence="3" key="2">
    <citation type="submission" date="2024-07" db="EMBL/GenBank/DDBJ databases">
        <title>Streptomyces haneummycinica sp. nov., a new antibiotic-producing actinobacterium isolated from marine sediment.</title>
        <authorList>
            <person name="Uemura M."/>
            <person name="Hamada M."/>
            <person name="Hirano S."/>
            <person name="Kobayashi K."/>
            <person name="Ohshiro T."/>
            <person name="Kobayashi T."/>
            <person name="Terahara T."/>
        </authorList>
    </citation>
    <scope>NUCLEOTIDE SEQUENCE</scope>
    <source>
        <strain evidence="3">KM77-8</strain>
    </source>
</reference>
<dbReference type="Gene3D" id="3.90.226.10">
    <property type="entry name" value="2-enoyl-CoA Hydratase, Chain A, domain 1"/>
    <property type="match status" value="1"/>
</dbReference>
<dbReference type="GO" id="GO:0006515">
    <property type="term" value="P:protein quality control for misfolded or incompletely synthesized proteins"/>
    <property type="evidence" value="ECO:0007669"/>
    <property type="project" value="TreeGrafter"/>
</dbReference>
<dbReference type="InterPro" id="IPR023562">
    <property type="entry name" value="ClpP/TepA"/>
</dbReference>
<proteinExistence type="inferred from homology"/>
<dbReference type="Pfam" id="PF00574">
    <property type="entry name" value="CLP_protease"/>
    <property type="match status" value="1"/>
</dbReference>
<dbReference type="InterPro" id="IPR029045">
    <property type="entry name" value="ClpP/crotonase-like_dom_sf"/>
</dbReference>
<dbReference type="EMBL" id="AP035768">
    <property type="protein sequence ID" value="BFO19555.1"/>
    <property type="molecule type" value="Genomic_DNA"/>
</dbReference>
<evidence type="ECO:0000256" key="1">
    <source>
        <dbReference type="ARBA" id="ARBA00007039"/>
    </source>
</evidence>
<reference evidence="3" key="1">
    <citation type="submission" date="2024-06" db="EMBL/GenBank/DDBJ databases">
        <authorList>
            <consortium name="consrtm"/>
            <person name="Uemura M."/>
            <person name="Terahara T."/>
        </authorList>
    </citation>
    <scope>NUCLEOTIDE SEQUENCE</scope>
    <source>
        <strain evidence="3">KM77-8</strain>
    </source>
</reference>
<comment type="similarity">
    <text evidence="1 2">Belongs to the peptidase S14 family.</text>
</comment>
<dbReference type="PANTHER" id="PTHR10381">
    <property type="entry name" value="ATP-DEPENDENT CLP PROTEASE PROTEOLYTIC SUBUNIT"/>
    <property type="match status" value="1"/>
</dbReference>
<organism evidence="3">
    <name type="scientific">Streptomyces haneummycinicus</name>
    <dbReference type="NCBI Taxonomy" id="3074435"/>
    <lineage>
        <taxon>Bacteria</taxon>
        <taxon>Bacillati</taxon>
        <taxon>Actinomycetota</taxon>
        <taxon>Actinomycetes</taxon>
        <taxon>Kitasatosporales</taxon>
        <taxon>Streptomycetaceae</taxon>
        <taxon>Streptomyces</taxon>
    </lineage>
</organism>
<dbReference type="AlphaFoldDB" id="A0AAT9HPM4"/>
<dbReference type="InterPro" id="IPR001907">
    <property type="entry name" value="ClpP"/>
</dbReference>
<dbReference type="PANTHER" id="PTHR10381:SF26">
    <property type="entry name" value="ATP-DEPENDENT CLP PROTEASE PROTEOLYTIC SUBUNIT-LIKE-RELATED"/>
    <property type="match status" value="1"/>
</dbReference>
<protein>
    <recommendedName>
        <fullName evidence="2">ATP-dependent Clp protease proteolytic subunit</fullName>
    </recommendedName>
</protein>
<dbReference type="GO" id="GO:0004252">
    <property type="term" value="F:serine-type endopeptidase activity"/>
    <property type="evidence" value="ECO:0007669"/>
    <property type="project" value="InterPro"/>
</dbReference>
<accession>A0AAT9HPM4</accession>
<dbReference type="GO" id="GO:0009368">
    <property type="term" value="C:endopeptidase Clp complex"/>
    <property type="evidence" value="ECO:0007669"/>
    <property type="project" value="TreeGrafter"/>
</dbReference>
<evidence type="ECO:0000256" key="2">
    <source>
        <dbReference type="RuleBase" id="RU003567"/>
    </source>
</evidence>
<name>A0AAT9HPM4_9ACTN</name>
<dbReference type="PRINTS" id="PR00127">
    <property type="entry name" value="CLPPROTEASEP"/>
</dbReference>
<dbReference type="GO" id="GO:0004176">
    <property type="term" value="F:ATP-dependent peptidase activity"/>
    <property type="evidence" value="ECO:0007669"/>
    <property type="project" value="InterPro"/>
</dbReference>
<gene>
    <name evidence="3" type="ORF">SHKM778_59430</name>
</gene>
<sequence length="188" mass="19941">MRGLVVRLRGGRAPALGRDAEPLPFARSGSGLPDTGHRADDLFPGGLRSLRGLPEFFESSQVTGGNVNSPGGSFHAMQAIYDTLRFATCDAETICPGRAEGAAALPSAAGTPGRRCLLPGSRPVLRQPSLPEPVEGQTSDLALWAEKLTRVRARMEEIPVRHTGPQALRVLDGERRTARVTLPPDSGS</sequence>
<evidence type="ECO:0000313" key="3">
    <source>
        <dbReference type="EMBL" id="BFO19555.1"/>
    </source>
</evidence>